<evidence type="ECO:0000256" key="10">
    <source>
        <dbReference type="ARBA" id="ARBA00022840"/>
    </source>
</evidence>
<dbReference type="PANTHER" id="PTHR45436">
    <property type="entry name" value="SENSOR HISTIDINE KINASE YKOH"/>
    <property type="match status" value="1"/>
</dbReference>
<feature type="domain" description="Histidine kinase" evidence="15">
    <location>
        <begin position="244"/>
        <end position="451"/>
    </location>
</feature>
<dbReference type="Proteomes" id="UP000746649">
    <property type="component" value="Unassembled WGS sequence"/>
</dbReference>
<dbReference type="InterPro" id="IPR003661">
    <property type="entry name" value="HisK_dim/P_dom"/>
</dbReference>
<dbReference type="SMART" id="SM00387">
    <property type="entry name" value="HATPase_c"/>
    <property type="match status" value="1"/>
</dbReference>
<dbReference type="Pfam" id="PF00512">
    <property type="entry name" value="HisKA"/>
    <property type="match status" value="1"/>
</dbReference>
<comment type="subcellular location">
    <subcellularLocation>
        <location evidence="2">Cell inner membrane</location>
        <topology evidence="2">Multi-pass membrane protein</topology>
    </subcellularLocation>
</comment>
<evidence type="ECO:0000256" key="3">
    <source>
        <dbReference type="ARBA" id="ARBA00022475"/>
    </source>
</evidence>
<keyword evidence="12 14" id="KW-0902">Two-component regulatory system</keyword>
<evidence type="ECO:0000256" key="4">
    <source>
        <dbReference type="ARBA" id="ARBA00022519"/>
    </source>
</evidence>
<dbReference type="EMBL" id="JADWND010000004">
    <property type="protein sequence ID" value="MBJ8381470.1"/>
    <property type="molecule type" value="Genomic_DNA"/>
</dbReference>
<dbReference type="CDD" id="cd00082">
    <property type="entry name" value="HisKA"/>
    <property type="match status" value="1"/>
</dbReference>
<evidence type="ECO:0000256" key="1">
    <source>
        <dbReference type="ARBA" id="ARBA00000085"/>
    </source>
</evidence>
<reference evidence="17 18" key="1">
    <citation type="submission" date="2020-11" db="EMBL/GenBank/DDBJ databases">
        <title>Enhanced detection system for hospital associated transmission using whole genome sequencing surveillance.</title>
        <authorList>
            <person name="Harrison L.H."/>
            <person name="Van Tyne D."/>
            <person name="Marsh J.W."/>
            <person name="Griffith M.P."/>
            <person name="Snyder D.J."/>
            <person name="Cooper V.S."/>
            <person name="Mustapha M."/>
        </authorList>
    </citation>
    <scope>NUCLEOTIDE SEQUENCE [LARGE SCALE GENOMIC DNA]</scope>
    <source>
        <strain evidence="17 18">CB00117</strain>
    </source>
</reference>
<keyword evidence="4 14" id="KW-0997">Cell inner membrane</keyword>
<dbReference type="InterPro" id="IPR050428">
    <property type="entry name" value="TCS_sensor_his_kinase"/>
</dbReference>
<evidence type="ECO:0000256" key="8">
    <source>
        <dbReference type="ARBA" id="ARBA00022741"/>
    </source>
</evidence>
<dbReference type="Gene3D" id="3.30.565.10">
    <property type="entry name" value="Histidine kinase-like ATPase, C-terminal domain"/>
    <property type="match status" value="1"/>
</dbReference>
<evidence type="ECO:0000313" key="17">
    <source>
        <dbReference type="EMBL" id="MBJ8381470.1"/>
    </source>
</evidence>
<evidence type="ECO:0000256" key="6">
    <source>
        <dbReference type="ARBA" id="ARBA00022679"/>
    </source>
</evidence>
<dbReference type="PANTHER" id="PTHR45436:SF3">
    <property type="entry name" value="SENSOR HISTIDINE KINASE HPRS"/>
    <property type="match status" value="1"/>
</dbReference>
<keyword evidence="10 14" id="KW-0067">ATP-binding</keyword>
<dbReference type="Pfam" id="PF00672">
    <property type="entry name" value="HAMP"/>
    <property type="match status" value="1"/>
</dbReference>
<accession>A0ABS0ZRL6</accession>
<keyword evidence="3 14" id="KW-1003">Cell membrane</keyword>
<dbReference type="SUPFAM" id="SSF55874">
    <property type="entry name" value="ATPase domain of HSP90 chaperone/DNA topoisomerase II/histidine kinase"/>
    <property type="match status" value="1"/>
</dbReference>
<comment type="caution">
    <text evidence="17">The sequence shown here is derived from an EMBL/GenBank/DDBJ whole genome shotgun (WGS) entry which is preliminary data.</text>
</comment>
<evidence type="ECO:0000256" key="7">
    <source>
        <dbReference type="ARBA" id="ARBA00022692"/>
    </source>
</evidence>
<keyword evidence="13 14" id="KW-0472">Membrane</keyword>
<dbReference type="GO" id="GO:0004673">
    <property type="term" value="F:protein histidine kinase activity"/>
    <property type="evidence" value="ECO:0007669"/>
    <property type="project" value="UniProtKB-EC"/>
</dbReference>
<evidence type="ECO:0000256" key="5">
    <source>
        <dbReference type="ARBA" id="ARBA00022553"/>
    </source>
</evidence>
<proteinExistence type="predicted"/>
<gene>
    <name evidence="17" type="ORF">I6M88_10850</name>
</gene>
<evidence type="ECO:0000256" key="12">
    <source>
        <dbReference type="ARBA" id="ARBA00023012"/>
    </source>
</evidence>
<dbReference type="InterPro" id="IPR003594">
    <property type="entry name" value="HATPase_dom"/>
</dbReference>
<evidence type="ECO:0000313" key="18">
    <source>
        <dbReference type="Proteomes" id="UP000746649"/>
    </source>
</evidence>
<protein>
    <recommendedName>
        <fullName evidence="14">Sensor protein</fullName>
        <ecNumber evidence="14">2.7.13.3</ecNumber>
    </recommendedName>
</protein>
<feature type="transmembrane region" description="Helical" evidence="14">
    <location>
        <begin position="164"/>
        <end position="182"/>
    </location>
</feature>
<keyword evidence="6 14" id="KW-0808">Transferase</keyword>
<dbReference type="SUPFAM" id="SSF47384">
    <property type="entry name" value="Homodimeric domain of signal transducing histidine kinase"/>
    <property type="match status" value="1"/>
</dbReference>
<dbReference type="Gene3D" id="1.10.287.130">
    <property type="match status" value="1"/>
</dbReference>
<dbReference type="InterPro" id="IPR006290">
    <property type="entry name" value="CztS_silS_copS"/>
</dbReference>
<dbReference type="PROSITE" id="PS50885">
    <property type="entry name" value="HAMP"/>
    <property type="match status" value="1"/>
</dbReference>
<keyword evidence="18" id="KW-1185">Reference proteome</keyword>
<keyword evidence="7 14" id="KW-0812">Transmembrane</keyword>
<dbReference type="PROSITE" id="PS51257">
    <property type="entry name" value="PROKAR_LIPOPROTEIN"/>
    <property type="match status" value="1"/>
</dbReference>
<dbReference type="Pfam" id="PF02518">
    <property type="entry name" value="HATPase_c"/>
    <property type="match status" value="1"/>
</dbReference>
<evidence type="ECO:0000256" key="14">
    <source>
        <dbReference type="RuleBase" id="RU364088"/>
    </source>
</evidence>
<comment type="function">
    <text evidence="14">Member of a two-component regulatory system.</text>
</comment>
<evidence type="ECO:0000256" key="11">
    <source>
        <dbReference type="ARBA" id="ARBA00022989"/>
    </source>
</evidence>
<comment type="catalytic activity">
    <reaction evidence="1 14">
        <text>ATP + protein L-histidine = ADP + protein N-phospho-L-histidine.</text>
        <dbReference type="EC" id="2.7.13.3"/>
    </reaction>
</comment>
<evidence type="ECO:0000256" key="9">
    <source>
        <dbReference type="ARBA" id="ARBA00022777"/>
    </source>
</evidence>
<dbReference type="NCBIfam" id="TIGR01386">
    <property type="entry name" value="cztS_silS_copS"/>
    <property type="match status" value="1"/>
</dbReference>
<evidence type="ECO:0000256" key="13">
    <source>
        <dbReference type="ARBA" id="ARBA00023136"/>
    </source>
</evidence>
<dbReference type="InterPro" id="IPR003660">
    <property type="entry name" value="HAMP_dom"/>
</dbReference>
<dbReference type="InterPro" id="IPR005467">
    <property type="entry name" value="His_kinase_dom"/>
</dbReference>
<keyword evidence="11 14" id="KW-1133">Transmembrane helix</keyword>
<keyword evidence="8 14" id="KW-0547">Nucleotide-binding</keyword>
<dbReference type="SMART" id="SM00388">
    <property type="entry name" value="HisKA"/>
    <property type="match status" value="1"/>
</dbReference>
<dbReference type="InterPro" id="IPR036890">
    <property type="entry name" value="HATPase_C_sf"/>
</dbReference>
<feature type="domain" description="HAMP" evidence="16">
    <location>
        <begin position="183"/>
        <end position="236"/>
    </location>
</feature>
<keyword evidence="5" id="KW-0597">Phosphoprotein</keyword>
<dbReference type="Gene3D" id="6.10.340.10">
    <property type="match status" value="1"/>
</dbReference>
<organism evidence="17 18">
    <name type="scientific">Citrobacter sedlakii</name>
    <dbReference type="NCBI Taxonomy" id="67826"/>
    <lineage>
        <taxon>Bacteria</taxon>
        <taxon>Pseudomonadati</taxon>
        <taxon>Pseudomonadota</taxon>
        <taxon>Gammaproteobacteria</taxon>
        <taxon>Enterobacterales</taxon>
        <taxon>Enterobacteriaceae</taxon>
        <taxon>Citrobacter</taxon>
        <taxon>Citrobacter freundii complex</taxon>
    </lineage>
</organism>
<evidence type="ECO:0000256" key="2">
    <source>
        <dbReference type="ARBA" id="ARBA00004429"/>
    </source>
</evidence>
<dbReference type="InterPro" id="IPR036097">
    <property type="entry name" value="HisK_dim/P_sf"/>
</dbReference>
<evidence type="ECO:0000259" key="16">
    <source>
        <dbReference type="PROSITE" id="PS50885"/>
    </source>
</evidence>
<keyword evidence="9 14" id="KW-0418">Kinase</keyword>
<dbReference type="RefSeq" id="WP_200035070.1">
    <property type="nucleotide sequence ID" value="NZ_JADWND010000004.1"/>
</dbReference>
<sequence>MKRELSMTLRLTMLFVLVLTLACAGVSWTLYRALSKELTWRDDITLINRAEQIRQLLVDGAKAENLPLYFNRMMDTRQDILLIHSPTSENIAVNHTGVNPAVLDALPAQQKPTLVSLAKRDIAGTQLSAVRIIASSDARPVTITVARLASERQDMLEQYRNNSLAIGILAILVCSALTPFLVRRGLKAITSLSQQTANIDSRGLSQPLDENALPVELKPLGSALNVMRQKLCDDFTRLNQFADDLAHELRTPVNILLGHNQVALSKARTAEQYQHTLASNIEELEGLSRLTENILFLARAEHHTILLAKEAVAYSAVINNLVEFLEYEAEEKNIRFFVSGDATIQADRTLLQRVLMNLLSNAIRYSPAQATVEIEASGNPDQTVIEIRNPGTAALNADKLFHRFWRGDNARQSAGYGLGLSLVKAIMTLHSATVSYRFRDGKHIFALHFPA</sequence>
<name>A0ABS0ZRL6_9ENTR</name>
<evidence type="ECO:0000259" key="15">
    <source>
        <dbReference type="PROSITE" id="PS50109"/>
    </source>
</evidence>
<dbReference type="EC" id="2.7.13.3" evidence="14"/>
<dbReference type="PROSITE" id="PS50109">
    <property type="entry name" value="HIS_KIN"/>
    <property type="match status" value="1"/>
</dbReference>